<evidence type="ECO:0000313" key="4">
    <source>
        <dbReference type="Proteomes" id="UP000230842"/>
    </source>
</evidence>
<dbReference type="RefSeq" id="WP_039364416.1">
    <property type="nucleotide sequence ID" value="NZ_PGEZ01000001.1"/>
</dbReference>
<evidence type="ECO:0008006" key="5">
    <source>
        <dbReference type="Google" id="ProtNLM"/>
    </source>
</evidence>
<feature type="region of interest" description="Disordered" evidence="1">
    <location>
        <begin position="165"/>
        <end position="188"/>
    </location>
</feature>
<feature type="transmembrane region" description="Helical" evidence="2">
    <location>
        <begin position="21"/>
        <end position="39"/>
    </location>
</feature>
<gene>
    <name evidence="3" type="ORF">CLV56_1080</name>
</gene>
<dbReference type="EMBL" id="PGEZ01000001">
    <property type="protein sequence ID" value="PJJ56866.1"/>
    <property type="molecule type" value="Genomic_DNA"/>
</dbReference>
<proteinExistence type="predicted"/>
<keyword evidence="2" id="KW-0472">Membrane</keyword>
<accession>A0A0B2B1C7</accession>
<keyword evidence="2" id="KW-0812">Transmembrane</keyword>
<dbReference type="InterPro" id="IPR050445">
    <property type="entry name" value="Bact_polysacc_biosynth/exp"/>
</dbReference>
<dbReference type="PANTHER" id="PTHR32309:SF31">
    <property type="entry name" value="CAPSULAR EXOPOLYSACCHARIDE FAMILY"/>
    <property type="match status" value="1"/>
</dbReference>
<evidence type="ECO:0000256" key="1">
    <source>
        <dbReference type="SAM" id="MobiDB-lite"/>
    </source>
</evidence>
<keyword evidence="4" id="KW-1185">Reference proteome</keyword>
<dbReference type="AlphaFoldDB" id="A0A0B2B1C7"/>
<feature type="transmembrane region" description="Helical" evidence="2">
    <location>
        <begin position="238"/>
        <end position="264"/>
    </location>
</feature>
<sequence>MGEQALDVRSAVAGLRRHRGALLGAGLLGAGAGLALVVLQPPMYASTSQVLLPPAKDATGQPISREVATEIRVAGSDLVLAPVARSLTPPESVAALSKRVDIEAPTRDVLEFTAMAPSAGDAESLARALAESEVEHANDASDTLSQVQRDALKDRRKTLRTSLKQVSEQIEETKTRRETEDPASVEGKADAAALAQLTAEQANLVLQIDQVNDRLETTETGSTATIIQDATPAERPALLARAGVLVAAGLLLGLLLGATVMIVLGRRDRRLRYRDEIADAIGTAVVGSVHTIRPRDAAGWGALLSDYTPETVDSWALRQVLRHLADPDAESEAVRRTPVAHPGSLTVLSLAGDQRGLAVGPLLASYAASIGIETELVAAQGHDAAATLWAMIGQNAGQELREGLTADNRLAERSVDLTVVLVVVDPSDARLDSRPGTDATVLAVSAGSSTAEDLARVAMTADDAGGRIDGIVVADPDDLDRTTGRLLQRERAIQASLPVRLTGVPSGDARGDIADLRRGQR</sequence>
<evidence type="ECO:0000313" key="3">
    <source>
        <dbReference type="EMBL" id="PJJ56866.1"/>
    </source>
</evidence>
<dbReference type="Proteomes" id="UP000230842">
    <property type="component" value="Unassembled WGS sequence"/>
</dbReference>
<protein>
    <recommendedName>
        <fullName evidence="5">Subunit length determinant protein</fullName>
    </recommendedName>
</protein>
<organism evidence="3 4">
    <name type="scientific">Mumia flava</name>
    <dbReference type="NCBI Taxonomy" id="1348852"/>
    <lineage>
        <taxon>Bacteria</taxon>
        <taxon>Bacillati</taxon>
        <taxon>Actinomycetota</taxon>
        <taxon>Actinomycetes</taxon>
        <taxon>Propionibacteriales</taxon>
        <taxon>Nocardioidaceae</taxon>
        <taxon>Mumia</taxon>
    </lineage>
</organism>
<evidence type="ECO:0000256" key="2">
    <source>
        <dbReference type="SAM" id="Phobius"/>
    </source>
</evidence>
<dbReference type="PANTHER" id="PTHR32309">
    <property type="entry name" value="TYROSINE-PROTEIN KINASE"/>
    <property type="match status" value="1"/>
</dbReference>
<keyword evidence="2" id="KW-1133">Transmembrane helix</keyword>
<comment type="caution">
    <text evidence="3">The sequence shown here is derived from an EMBL/GenBank/DDBJ whole genome shotgun (WGS) entry which is preliminary data.</text>
</comment>
<feature type="compositionally biased region" description="Basic and acidic residues" evidence="1">
    <location>
        <begin position="171"/>
        <end position="180"/>
    </location>
</feature>
<reference evidence="3 4" key="1">
    <citation type="submission" date="2017-11" db="EMBL/GenBank/DDBJ databases">
        <title>Genomic Encyclopedia of Archaeal and Bacterial Type Strains, Phase II (KMG-II): From Individual Species to Whole Genera.</title>
        <authorList>
            <person name="Goeker M."/>
        </authorList>
    </citation>
    <scope>NUCLEOTIDE SEQUENCE [LARGE SCALE GENOMIC DNA]</scope>
    <source>
        <strain evidence="3 4">DSM 27763</strain>
    </source>
</reference>
<dbReference type="OrthoDB" id="3825405at2"/>
<name>A0A0B2B1C7_9ACTN</name>